<reference evidence="1" key="1">
    <citation type="submission" date="2015-07" db="EMBL/GenBank/DDBJ databases">
        <title>Adaptation to a free-living lifestyle via gene acquisitions in the diplomonad Trepomonas sp. PC1.</title>
        <authorList>
            <person name="Xu F."/>
            <person name="Jerlstrom-Hultqvist J."/>
            <person name="Kolisko M."/>
            <person name="Simpson A.G.B."/>
            <person name="Roger A.J."/>
            <person name="Svard S.G."/>
            <person name="Andersson J.O."/>
        </authorList>
    </citation>
    <scope>NUCLEOTIDE SEQUENCE</scope>
    <source>
        <strain evidence="1">PC1</strain>
    </source>
</reference>
<name>A0A146KFD2_9EUKA</name>
<feature type="non-terminal residue" evidence="1">
    <location>
        <position position="1"/>
    </location>
</feature>
<proteinExistence type="predicted"/>
<protein>
    <submittedName>
        <fullName evidence="1">Transglutaminase-like superfamily protein</fullName>
    </submittedName>
</protein>
<dbReference type="InterPro" id="IPR038765">
    <property type="entry name" value="Papain-like_cys_pep_sf"/>
</dbReference>
<gene>
    <name evidence="1" type="ORF">TPC1_11584</name>
</gene>
<feature type="non-terminal residue" evidence="1">
    <location>
        <position position="550"/>
    </location>
</feature>
<sequence length="550" mass="64397">IDECCKDFFISGNRNSHSQTKFMSILLDKFGFQSQVTMLKYESSFHYIVEVKVDKWFICDPYNEVKTDDQIIFSRFMLNSLQFLKLDSKYQNLKLFNYAQNDFLDYFSQNQMIVRSENDLLRISQLIYSGNLSYILLKDDLYQNLIPNLQNKLKMHKFLHKCDFGVEISHYQQFQQILFIKLRSEKGIFLMESNLADLTSYLNEDQLNVSILVESLSCEQILENIQDTLVEADFSRLAVSYVFDAGVLYVQLKLKRYLLAPRVFVNLGGFRFYAENRVYQRVLRFLLALQPQIEFSTRFQLLAEEFYAAIDAIKRNFPQIWFAGRNMEFGFIGGFLVKVDSLIESERKIGRINANLQLFDVFVLKILKKTPKTAQRQKIISKIMKNVKYGESDFAHCVVGSLLQQKAICTGNALGYKYMCDLLQIPCIVVSGEMGGQKHAWNMVQTDGKYYHVDGTLINVLDDLIRNSHQFNGYPECNSLEMNECFQKQQSFDVNVILKKIIDKMKLQNMENKIEKIMYDTTITDIDVMQCIEKYHKHQIQIKLIQKMNI</sequence>
<accession>A0A146KFD2</accession>
<organism evidence="1">
    <name type="scientific">Trepomonas sp. PC1</name>
    <dbReference type="NCBI Taxonomy" id="1076344"/>
    <lineage>
        <taxon>Eukaryota</taxon>
        <taxon>Metamonada</taxon>
        <taxon>Diplomonadida</taxon>
        <taxon>Hexamitidae</taxon>
        <taxon>Hexamitinae</taxon>
        <taxon>Trepomonas</taxon>
    </lineage>
</organism>
<dbReference type="EMBL" id="GDID01001174">
    <property type="protein sequence ID" value="JAP95432.1"/>
    <property type="molecule type" value="Transcribed_RNA"/>
</dbReference>
<dbReference type="Gene3D" id="3.10.620.30">
    <property type="match status" value="1"/>
</dbReference>
<dbReference type="SUPFAM" id="SSF54001">
    <property type="entry name" value="Cysteine proteinases"/>
    <property type="match status" value="1"/>
</dbReference>
<evidence type="ECO:0000313" key="1">
    <source>
        <dbReference type="EMBL" id="JAP95432.1"/>
    </source>
</evidence>
<dbReference type="AlphaFoldDB" id="A0A146KFD2"/>